<dbReference type="SUPFAM" id="SSF46689">
    <property type="entry name" value="Homeodomain-like"/>
    <property type="match status" value="1"/>
</dbReference>
<dbReference type="Pfam" id="PF01527">
    <property type="entry name" value="HTH_Tnp_1"/>
    <property type="match status" value="1"/>
</dbReference>
<organism evidence="2 3">
    <name type="scientific">Dyella flava</name>
    <dbReference type="NCBI Taxonomy" id="1920170"/>
    <lineage>
        <taxon>Bacteria</taxon>
        <taxon>Pseudomonadati</taxon>
        <taxon>Pseudomonadota</taxon>
        <taxon>Gammaproteobacteria</taxon>
        <taxon>Lysobacterales</taxon>
        <taxon>Rhodanobacteraceae</taxon>
        <taxon>Dyella</taxon>
    </lineage>
</organism>
<evidence type="ECO:0000313" key="2">
    <source>
        <dbReference type="EMBL" id="MBM7124057.1"/>
    </source>
</evidence>
<name>A0ABS2JYH9_9GAMM</name>
<evidence type="ECO:0000256" key="1">
    <source>
        <dbReference type="ARBA" id="ARBA00009964"/>
    </source>
</evidence>
<comment type="similarity">
    <text evidence="1">Belongs to the transposase 8 family.</text>
</comment>
<dbReference type="InterPro" id="IPR002514">
    <property type="entry name" value="Transposase_8"/>
</dbReference>
<dbReference type="Gene3D" id="1.10.10.60">
    <property type="entry name" value="Homeodomain-like"/>
    <property type="match status" value="1"/>
</dbReference>
<evidence type="ECO:0000313" key="3">
    <source>
        <dbReference type="Proteomes" id="UP001430149"/>
    </source>
</evidence>
<protein>
    <submittedName>
        <fullName evidence="2">Transposase</fullName>
    </submittedName>
</protein>
<dbReference type="InterPro" id="IPR009057">
    <property type="entry name" value="Homeodomain-like_sf"/>
</dbReference>
<keyword evidence="3" id="KW-1185">Reference proteome</keyword>
<proteinExistence type="inferred from homology"/>
<comment type="caution">
    <text evidence="2">The sequence shown here is derived from an EMBL/GenBank/DDBJ whole genome shotgun (WGS) entry which is preliminary data.</text>
</comment>
<dbReference type="Proteomes" id="UP001430149">
    <property type="component" value="Unassembled WGS sequence"/>
</dbReference>
<sequence length="42" mass="4963">MEKRQRFSAEFKREAIRMMQTSGKPVVVVARELGIPHNRLHK</sequence>
<dbReference type="RefSeq" id="WP_204678960.1">
    <property type="nucleotide sequence ID" value="NZ_BSNR01000013.1"/>
</dbReference>
<gene>
    <name evidence="2" type="ORF">ISP19_01580</name>
</gene>
<dbReference type="EMBL" id="JADIKE010000021">
    <property type="protein sequence ID" value="MBM7124057.1"/>
    <property type="molecule type" value="Genomic_DNA"/>
</dbReference>
<accession>A0ABS2JYH9</accession>
<reference evidence="2" key="1">
    <citation type="submission" date="2020-10" db="EMBL/GenBank/DDBJ databases">
        <title>Phylogeny of dyella-like bacteria.</title>
        <authorList>
            <person name="Fu J."/>
        </authorList>
    </citation>
    <scope>NUCLEOTIDE SEQUENCE</scope>
    <source>
        <strain evidence="2">DHOC52</strain>
    </source>
</reference>